<evidence type="ECO:0000313" key="1">
    <source>
        <dbReference type="EMBL" id="KAK9904596.1"/>
    </source>
</evidence>
<name>A0AAW1VPT8_RUBAR</name>
<comment type="caution">
    <text evidence="1">The sequence shown here is derived from an EMBL/GenBank/DDBJ whole genome shotgun (WGS) entry which is preliminary data.</text>
</comment>
<dbReference type="EMBL" id="JBEDUW010000184">
    <property type="protein sequence ID" value="KAK9904596.1"/>
    <property type="molecule type" value="Genomic_DNA"/>
</dbReference>
<accession>A0AAW1VPT8</accession>
<organism evidence="1 2">
    <name type="scientific">Rubus argutus</name>
    <name type="common">Southern blackberry</name>
    <dbReference type="NCBI Taxonomy" id="59490"/>
    <lineage>
        <taxon>Eukaryota</taxon>
        <taxon>Viridiplantae</taxon>
        <taxon>Streptophyta</taxon>
        <taxon>Embryophyta</taxon>
        <taxon>Tracheophyta</taxon>
        <taxon>Spermatophyta</taxon>
        <taxon>Magnoliopsida</taxon>
        <taxon>eudicotyledons</taxon>
        <taxon>Gunneridae</taxon>
        <taxon>Pentapetalae</taxon>
        <taxon>rosids</taxon>
        <taxon>fabids</taxon>
        <taxon>Rosales</taxon>
        <taxon>Rosaceae</taxon>
        <taxon>Rosoideae</taxon>
        <taxon>Rosoideae incertae sedis</taxon>
        <taxon>Rubus</taxon>
    </lineage>
</organism>
<dbReference type="Proteomes" id="UP001457282">
    <property type="component" value="Unassembled WGS sequence"/>
</dbReference>
<keyword evidence="2" id="KW-1185">Reference proteome</keyword>
<protein>
    <submittedName>
        <fullName evidence="1">Uncharacterized protein</fullName>
    </submittedName>
</protein>
<gene>
    <name evidence="1" type="ORF">M0R45_000561</name>
</gene>
<sequence>MRCCWCAGFGKGDEAVSGQRRPVGLRRSTARRSSSLQEHCSGAGNWLRTGHGQSWGFVVLECEALAEELHGGAACEAWVIEDSDE</sequence>
<proteinExistence type="predicted"/>
<reference evidence="1 2" key="1">
    <citation type="journal article" date="2023" name="G3 (Bethesda)">
        <title>A chromosome-length genome assembly and annotation of blackberry (Rubus argutus, cv. 'Hillquist').</title>
        <authorList>
            <person name="Bruna T."/>
            <person name="Aryal R."/>
            <person name="Dudchenko O."/>
            <person name="Sargent D.J."/>
            <person name="Mead D."/>
            <person name="Buti M."/>
            <person name="Cavallini A."/>
            <person name="Hytonen T."/>
            <person name="Andres J."/>
            <person name="Pham M."/>
            <person name="Weisz D."/>
            <person name="Mascagni F."/>
            <person name="Usai G."/>
            <person name="Natali L."/>
            <person name="Bassil N."/>
            <person name="Fernandez G.E."/>
            <person name="Lomsadze A."/>
            <person name="Armour M."/>
            <person name="Olukolu B."/>
            <person name="Poorten T."/>
            <person name="Britton C."/>
            <person name="Davik J."/>
            <person name="Ashrafi H."/>
            <person name="Aiden E.L."/>
            <person name="Borodovsky M."/>
            <person name="Worthington M."/>
        </authorList>
    </citation>
    <scope>NUCLEOTIDE SEQUENCE [LARGE SCALE GENOMIC DNA]</scope>
    <source>
        <strain evidence="1">PI 553951</strain>
    </source>
</reference>
<dbReference type="AlphaFoldDB" id="A0AAW1VPT8"/>
<evidence type="ECO:0000313" key="2">
    <source>
        <dbReference type="Proteomes" id="UP001457282"/>
    </source>
</evidence>